<dbReference type="EMBL" id="BORT01000002">
    <property type="protein sequence ID" value="GIO46017.1"/>
    <property type="molecule type" value="Genomic_DNA"/>
</dbReference>
<keyword evidence="3" id="KW-1185">Reference proteome</keyword>
<name>A0A920CR70_9BACL</name>
<sequence length="66" mass="6676">MNKQSFWKKTLAVTAMAAVLGTGMAFGGAADPAAAASGSSVLKEWGSAAVKKASDQGLTHRTVHLS</sequence>
<evidence type="ECO:0000313" key="3">
    <source>
        <dbReference type="Proteomes" id="UP000682811"/>
    </source>
</evidence>
<keyword evidence="1" id="KW-0732">Signal</keyword>
<feature type="signal peptide" evidence="1">
    <location>
        <begin position="1"/>
        <end position="25"/>
    </location>
</feature>
<organism evidence="2 3">
    <name type="scientific">Paenibacillus azoreducens</name>
    <dbReference type="NCBI Taxonomy" id="116718"/>
    <lineage>
        <taxon>Bacteria</taxon>
        <taxon>Bacillati</taxon>
        <taxon>Bacillota</taxon>
        <taxon>Bacilli</taxon>
        <taxon>Bacillales</taxon>
        <taxon>Paenibacillaceae</taxon>
        <taxon>Paenibacillus</taxon>
    </lineage>
</organism>
<evidence type="ECO:0000313" key="2">
    <source>
        <dbReference type="EMBL" id="GIO46017.1"/>
    </source>
</evidence>
<reference evidence="2 3" key="1">
    <citation type="submission" date="2021-03" db="EMBL/GenBank/DDBJ databases">
        <title>Antimicrobial resistance genes in bacteria isolated from Japanese honey, and their potential for conferring macrolide and lincosamide resistance in the American foulbrood pathogen Paenibacillus larvae.</title>
        <authorList>
            <person name="Okamoto M."/>
            <person name="Kumagai M."/>
            <person name="Kanamori H."/>
            <person name="Takamatsu D."/>
        </authorList>
    </citation>
    <scope>NUCLEOTIDE SEQUENCE [LARGE SCALE GENOMIC DNA]</scope>
    <source>
        <strain evidence="2 3">J34TS1</strain>
    </source>
</reference>
<proteinExistence type="predicted"/>
<gene>
    <name evidence="2" type="ORF">J34TS1_07820</name>
</gene>
<protein>
    <submittedName>
        <fullName evidence="2">Uncharacterized protein</fullName>
    </submittedName>
</protein>
<feature type="chain" id="PRO_5038569904" evidence="1">
    <location>
        <begin position="26"/>
        <end position="66"/>
    </location>
</feature>
<dbReference type="AlphaFoldDB" id="A0A920CR70"/>
<accession>A0A920CR70</accession>
<evidence type="ECO:0000256" key="1">
    <source>
        <dbReference type="SAM" id="SignalP"/>
    </source>
</evidence>
<dbReference type="RefSeq" id="WP_212977091.1">
    <property type="nucleotide sequence ID" value="NZ_AP025343.1"/>
</dbReference>
<comment type="caution">
    <text evidence="2">The sequence shown here is derived from an EMBL/GenBank/DDBJ whole genome shotgun (WGS) entry which is preliminary data.</text>
</comment>
<dbReference type="Proteomes" id="UP000682811">
    <property type="component" value="Unassembled WGS sequence"/>
</dbReference>